<dbReference type="GO" id="GO:0000049">
    <property type="term" value="F:tRNA binding"/>
    <property type="evidence" value="ECO:0007669"/>
    <property type="project" value="TreeGrafter"/>
</dbReference>
<dbReference type="GeneID" id="11533457"/>
<dbReference type="EC" id="6.1.1.6" evidence="1"/>
<dbReference type="PANTHER" id="PTHR42918">
    <property type="entry name" value="LYSYL-TRNA SYNTHETASE"/>
    <property type="match status" value="1"/>
</dbReference>
<evidence type="ECO:0000256" key="5">
    <source>
        <dbReference type="ARBA" id="ARBA00023146"/>
    </source>
</evidence>
<evidence type="ECO:0000256" key="1">
    <source>
        <dbReference type="ARBA" id="ARBA00013166"/>
    </source>
</evidence>
<keyword evidence="3" id="KW-0547">Nucleotide-binding</keyword>
<dbReference type="SUPFAM" id="SSF55681">
    <property type="entry name" value="Class II aaRS and biotin synthetases"/>
    <property type="match status" value="1"/>
</dbReference>
<dbReference type="KEGG" id="tpf:TPHA_0C03010"/>
<dbReference type="SUPFAM" id="SSF50249">
    <property type="entry name" value="Nucleic acid-binding proteins"/>
    <property type="match status" value="1"/>
</dbReference>
<dbReference type="GO" id="GO:0005739">
    <property type="term" value="C:mitochondrion"/>
    <property type="evidence" value="ECO:0007669"/>
    <property type="project" value="EnsemblFungi"/>
</dbReference>
<dbReference type="PANTHER" id="PTHR42918:SF5">
    <property type="entry name" value="LYSINE--TRNA LIGASE, MITOCHONDRIAL"/>
    <property type="match status" value="1"/>
</dbReference>
<dbReference type="InterPro" id="IPR012340">
    <property type="entry name" value="NA-bd_OB-fold"/>
</dbReference>
<evidence type="ECO:0000313" key="7">
    <source>
        <dbReference type="EMBL" id="CCE62454.1"/>
    </source>
</evidence>
<dbReference type="Gene3D" id="2.40.50.140">
    <property type="entry name" value="Nucleic acid-binding proteins"/>
    <property type="match status" value="1"/>
</dbReference>
<keyword evidence="5" id="KW-0030">Aminoacyl-tRNA synthetase</keyword>
<sequence length="559" mass="64723">MLKLSSINRMATLTRFYSLKSKKIILDASNLEFTKRNEIILKNLHKYYPSISRLDNDNSVDAYQKISIKKFNETYSNLDNDNSEVKLSIYGRIKKIRFSGKKICFIDLINNYNKQLQLIVNYNNIQNINNEQEFYEVLHFLKNGDYIQSFGFPGLSQSKFKTLSLKCNRLPIIISPAQLPLPPKLNDHNKIKNNRVIDYQVNGISTIILRSFINKQIRKFLDERDFVEVETPILSRQSNGAIAKPFVTKLSSSIENGKEKLLQLRIAPELWLKRLVVGGIDRVYEIGKVFRNEGIDQTHNPEFTTLEFYQSYASMEDLIKQAEQLFKYIITSLHESEIVKESVRCKEIVDSLYNTLSENDWRFNRIDFLPTLTKEFNNEINFNEIDLNDPTAILDCLPEHVKAELFQGVSQNKLSPQQILNKLCSHFIEKKYCNNLLPTLICNHPTVMSPLSKTDAMKGNVSKRFELFINGTEFINAYEEENCPQLQEQKFLQQKNSSDCYGDEEALPIDNNYIESMKWGMPPIGGLGLGIDRLCMLLLHKTRIEEVLSFGTLSDVNRQ</sequence>
<dbReference type="HOGENOM" id="CLU_008255_6_0_1"/>
<organism evidence="7 8">
    <name type="scientific">Tetrapisispora phaffii (strain ATCC 24235 / CBS 4417 / NBRC 1672 / NRRL Y-8282 / UCD 70-5)</name>
    <name type="common">Yeast</name>
    <name type="synonym">Fabospora phaffii</name>
    <dbReference type="NCBI Taxonomy" id="1071381"/>
    <lineage>
        <taxon>Eukaryota</taxon>
        <taxon>Fungi</taxon>
        <taxon>Dikarya</taxon>
        <taxon>Ascomycota</taxon>
        <taxon>Saccharomycotina</taxon>
        <taxon>Saccharomycetes</taxon>
        <taxon>Saccharomycetales</taxon>
        <taxon>Saccharomycetaceae</taxon>
        <taxon>Tetrapisispora</taxon>
    </lineage>
</organism>
<dbReference type="GO" id="GO:0008033">
    <property type="term" value="P:tRNA processing"/>
    <property type="evidence" value="ECO:0007669"/>
    <property type="project" value="EnsemblFungi"/>
</dbReference>
<keyword evidence="2" id="KW-0436">Ligase</keyword>
<evidence type="ECO:0000259" key="6">
    <source>
        <dbReference type="PROSITE" id="PS50862"/>
    </source>
</evidence>
<evidence type="ECO:0000256" key="2">
    <source>
        <dbReference type="ARBA" id="ARBA00022598"/>
    </source>
</evidence>
<dbReference type="InterPro" id="IPR018149">
    <property type="entry name" value="Lys-tRNA-synth_II_C"/>
</dbReference>
<protein>
    <recommendedName>
        <fullName evidence="1">lysine--tRNA ligase</fullName>
        <ecNumber evidence="1">6.1.1.6</ecNumber>
    </recommendedName>
</protein>
<dbReference type="OrthoDB" id="21243at2759"/>
<proteinExistence type="predicted"/>
<dbReference type="Gene3D" id="3.30.930.10">
    <property type="entry name" value="Bira Bifunctional Protein, Domain 2"/>
    <property type="match status" value="1"/>
</dbReference>
<evidence type="ECO:0000256" key="4">
    <source>
        <dbReference type="ARBA" id="ARBA00022840"/>
    </source>
</evidence>
<name>G8BRS8_TETPH</name>
<dbReference type="InterPro" id="IPR045864">
    <property type="entry name" value="aa-tRNA-synth_II/BPL/LPL"/>
</dbReference>
<dbReference type="NCBIfam" id="TIGR00499">
    <property type="entry name" value="lysS_bact"/>
    <property type="match status" value="1"/>
</dbReference>
<gene>
    <name evidence="7" type="primary">TPHA0C03010</name>
    <name evidence="7" type="ordered locus">TPHA_0C03010</name>
</gene>
<reference evidence="7 8" key="1">
    <citation type="journal article" date="2011" name="Proc. Natl. Acad. Sci. U.S.A.">
        <title>Evolutionary erosion of yeast sex chromosomes by mating-type switching accidents.</title>
        <authorList>
            <person name="Gordon J.L."/>
            <person name="Armisen D."/>
            <person name="Proux-Wera E."/>
            <person name="Oheigeartaigh S.S."/>
            <person name="Byrne K.P."/>
            <person name="Wolfe K.H."/>
        </authorList>
    </citation>
    <scope>NUCLEOTIDE SEQUENCE [LARGE SCALE GENOMIC DNA]</scope>
    <source>
        <strain evidence="8">ATCC 24235 / CBS 4417 / NBRC 1672 / NRRL Y-8282 / UCD 70-5</strain>
    </source>
</reference>
<dbReference type="Pfam" id="PF00152">
    <property type="entry name" value="tRNA-synt_2"/>
    <property type="match status" value="1"/>
</dbReference>
<dbReference type="OMA" id="MKWGMPP"/>
<dbReference type="PRINTS" id="PR00982">
    <property type="entry name" value="TRNASYNTHLYS"/>
</dbReference>
<evidence type="ECO:0000313" key="8">
    <source>
        <dbReference type="Proteomes" id="UP000005666"/>
    </source>
</evidence>
<dbReference type="GO" id="GO:0004824">
    <property type="term" value="F:lysine-tRNA ligase activity"/>
    <property type="evidence" value="ECO:0007669"/>
    <property type="project" value="UniProtKB-EC"/>
</dbReference>
<keyword evidence="8" id="KW-1185">Reference proteome</keyword>
<dbReference type="Proteomes" id="UP000005666">
    <property type="component" value="Chromosome 3"/>
</dbReference>
<dbReference type="RefSeq" id="XP_003684888.1">
    <property type="nucleotide sequence ID" value="XM_003684840.1"/>
</dbReference>
<dbReference type="eggNOG" id="KOG1885">
    <property type="taxonomic scope" value="Eukaryota"/>
</dbReference>
<keyword evidence="4" id="KW-0067">ATP-binding</keyword>
<dbReference type="InterPro" id="IPR006195">
    <property type="entry name" value="aa-tRNA-synth_II"/>
</dbReference>
<feature type="domain" description="Aminoacyl-transfer RNA synthetases class-II family profile" evidence="6">
    <location>
        <begin position="209"/>
        <end position="559"/>
    </location>
</feature>
<dbReference type="STRING" id="1071381.G8BRS8"/>
<dbReference type="PROSITE" id="PS50862">
    <property type="entry name" value="AA_TRNA_LIGASE_II"/>
    <property type="match status" value="1"/>
</dbReference>
<dbReference type="InterPro" id="IPR004364">
    <property type="entry name" value="Aa-tRNA-synt_II"/>
</dbReference>
<dbReference type="GO" id="GO:0070154">
    <property type="term" value="P:mitochondrial lysyl-tRNA aminoacylation"/>
    <property type="evidence" value="ECO:0007669"/>
    <property type="project" value="EnsemblFungi"/>
</dbReference>
<dbReference type="AlphaFoldDB" id="G8BRS8"/>
<dbReference type="GO" id="GO:0005524">
    <property type="term" value="F:ATP binding"/>
    <property type="evidence" value="ECO:0007669"/>
    <property type="project" value="UniProtKB-KW"/>
</dbReference>
<evidence type="ECO:0000256" key="3">
    <source>
        <dbReference type="ARBA" id="ARBA00022741"/>
    </source>
</evidence>
<dbReference type="EMBL" id="HE612858">
    <property type="protein sequence ID" value="CCE62454.1"/>
    <property type="molecule type" value="Genomic_DNA"/>
</dbReference>
<dbReference type="InterPro" id="IPR002313">
    <property type="entry name" value="Lys-tRNA-ligase_II"/>
</dbReference>
<accession>G8BRS8</accession>